<evidence type="ECO:0000313" key="3">
    <source>
        <dbReference type="WBParaSite" id="PgR045_g020_t01"/>
    </source>
</evidence>
<name>A0A915BKY8_PARUN</name>
<dbReference type="Proteomes" id="UP000887569">
    <property type="component" value="Unplaced"/>
</dbReference>
<reference evidence="3" key="1">
    <citation type="submission" date="2022-11" db="UniProtKB">
        <authorList>
            <consortium name="WormBaseParasite"/>
        </authorList>
    </citation>
    <scope>IDENTIFICATION</scope>
</reference>
<evidence type="ECO:0000313" key="2">
    <source>
        <dbReference type="Proteomes" id="UP000887569"/>
    </source>
</evidence>
<dbReference type="AlphaFoldDB" id="A0A915BKY8"/>
<organism evidence="2 3">
    <name type="scientific">Parascaris univalens</name>
    <name type="common">Nematode worm</name>
    <dbReference type="NCBI Taxonomy" id="6257"/>
    <lineage>
        <taxon>Eukaryota</taxon>
        <taxon>Metazoa</taxon>
        <taxon>Ecdysozoa</taxon>
        <taxon>Nematoda</taxon>
        <taxon>Chromadorea</taxon>
        <taxon>Rhabditida</taxon>
        <taxon>Spirurina</taxon>
        <taxon>Ascaridomorpha</taxon>
        <taxon>Ascaridoidea</taxon>
        <taxon>Ascarididae</taxon>
        <taxon>Parascaris</taxon>
    </lineage>
</organism>
<accession>A0A915BKY8</accession>
<keyword evidence="2" id="KW-1185">Reference proteome</keyword>
<proteinExistence type="predicted"/>
<evidence type="ECO:0000256" key="1">
    <source>
        <dbReference type="SAM" id="SignalP"/>
    </source>
</evidence>
<protein>
    <submittedName>
        <fullName evidence="3">Uncharacterized protein</fullName>
    </submittedName>
</protein>
<feature type="signal peptide" evidence="1">
    <location>
        <begin position="1"/>
        <end position="24"/>
    </location>
</feature>
<sequence>MNTGAAHLVFFALALTATFALTFGEPDGRTFALNTEKVGQGNFARMFTFGDQPYELVKRDPESSFAITPKKAGRFARHASGQQNELSFAFAKRAPFAKREMQFAFEEPSMEEERFARFARAAFAFAKRSPFAFA</sequence>
<dbReference type="WBParaSite" id="PgR045_g020_t01">
    <property type="protein sequence ID" value="PgR045_g020_t01"/>
    <property type="gene ID" value="PgR045_g020"/>
</dbReference>
<keyword evidence="1" id="KW-0732">Signal</keyword>
<feature type="chain" id="PRO_5037158473" evidence="1">
    <location>
        <begin position="25"/>
        <end position="134"/>
    </location>
</feature>